<dbReference type="EMBL" id="CP006650">
    <property type="protein sequence ID" value="AGT08365.1"/>
    <property type="molecule type" value="Genomic_DNA"/>
</dbReference>
<gene>
    <name evidence="1" type="ORF">JCM7686_1264</name>
</gene>
<dbReference type="KEGG" id="pami:JCM7686_1264"/>
<evidence type="ECO:0000313" key="2">
    <source>
        <dbReference type="Proteomes" id="UP000015480"/>
    </source>
</evidence>
<keyword evidence="2" id="KW-1185">Reference proteome</keyword>
<evidence type="ECO:0000313" key="1">
    <source>
        <dbReference type="EMBL" id="AGT08365.1"/>
    </source>
</evidence>
<proteinExistence type="predicted"/>
<reference evidence="1 2" key="1">
    <citation type="journal article" date="2014" name="BMC Genomics">
        <title>Architecture and functions of a multipartite genome of the methylotrophic bacterium Paracoccus aminophilus JCM 7686, containing primary and secondary chromids.</title>
        <authorList>
            <person name="Dziewit L."/>
            <person name="Czarnecki J."/>
            <person name="Wibberg D."/>
            <person name="Radlinska M."/>
            <person name="Mrozek P."/>
            <person name="Szymczak M."/>
            <person name="Schluter A."/>
            <person name="Puhler A."/>
            <person name="Bartosik D."/>
        </authorList>
    </citation>
    <scope>NUCLEOTIDE SEQUENCE [LARGE SCALE GENOMIC DNA]</scope>
    <source>
        <strain evidence="1">JCM 7686</strain>
    </source>
</reference>
<name>S5XY33_PARAH</name>
<accession>S5XY33</accession>
<dbReference type="AlphaFoldDB" id="S5XY33"/>
<sequence>MPTRFREMIIGKKFLTTSFLEESIALLPPITLRTFADACCRYYQLQLTSLSFPKIERTMGIAMTSFIEISACEKEGFLSLLEQADDAIHELGLALSTGELLTIADAAYRITKPYTAMRALVIG</sequence>
<organism evidence="1 2">
    <name type="scientific">Paracoccus aminophilus JCM 7686</name>
    <dbReference type="NCBI Taxonomy" id="1367847"/>
    <lineage>
        <taxon>Bacteria</taxon>
        <taxon>Pseudomonadati</taxon>
        <taxon>Pseudomonadota</taxon>
        <taxon>Alphaproteobacteria</taxon>
        <taxon>Rhodobacterales</taxon>
        <taxon>Paracoccaceae</taxon>
        <taxon>Paracoccus</taxon>
    </lineage>
</organism>
<dbReference type="PATRIC" id="fig|1367847.3.peg.1237"/>
<dbReference type="HOGENOM" id="CLU_2013045_0_0_5"/>
<dbReference type="Proteomes" id="UP000015480">
    <property type="component" value="Chromosome"/>
</dbReference>
<protein>
    <submittedName>
        <fullName evidence="1">Uncharacterized protein</fullName>
    </submittedName>
</protein>